<keyword evidence="9" id="KW-0653">Protein transport</keyword>
<evidence type="ECO:0000256" key="8">
    <source>
        <dbReference type="ARBA" id="ARBA00022833"/>
    </source>
</evidence>
<protein>
    <recommendedName>
        <fullName evidence="15">Pex N-terminal domain-containing protein</fullName>
    </recommendedName>
</protein>
<comment type="pathway">
    <text evidence="2">Protein modification; protein ubiquitination.</text>
</comment>
<feature type="domain" description="Pex N-terminal" evidence="15">
    <location>
        <begin position="25"/>
        <end position="210"/>
    </location>
</feature>
<evidence type="ECO:0000256" key="1">
    <source>
        <dbReference type="ARBA" id="ARBA00004585"/>
    </source>
</evidence>
<evidence type="ECO:0000256" key="2">
    <source>
        <dbReference type="ARBA" id="ARBA00004906"/>
    </source>
</evidence>
<dbReference type="PANTHER" id="PTHR12888:SF0">
    <property type="entry name" value="PEROXISOME ASSEMBLY PROTEIN 12"/>
    <property type="match status" value="1"/>
</dbReference>
<dbReference type="Proteomes" id="UP001352852">
    <property type="component" value="Unassembled WGS sequence"/>
</dbReference>
<comment type="similarity">
    <text evidence="3">Belongs to the pex2/pex10/pex12 family.</text>
</comment>
<evidence type="ECO:0000256" key="6">
    <source>
        <dbReference type="ARBA" id="ARBA00022723"/>
    </source>
</evidence>
<evidence type="ECO:0000256" key="11">
    <source>
        <dbReference type="ARBA" id="ARBA00023136"/>
    </source>
</evidence>
<proteinExistence type="inferred from homology"/>
<evidence type="ECO:0000256" key="3">
    <source>
        <dbReference type="ARBA" id="ARBA00008704"/>
    </source>
</evidence>
<name>A0ABU7EBM3_9TELE</name>
<evidence type="ECO:0000256" key="13">
    <source>
        <dbReference type="ARBA" id="ARBA00045862"/>
    </source>
</evidence>
<evidence type="ECO:0000313" key="16">
    <source>
        <dbReference type="EMBL" id="MED6283164.1"/>
    </source>
</evidence>
<keyword evidence="5" id="KW-0812">Transmembrane</keyword>
<keyword evidence="12" id="KW-0576">Peroxisome</keyword>
<evidence type="ECO:0000259" key="15">
    <source>
        <dbReference type="Pfam" id="PF04757"/>
    </source>
</evidence>
<comment type="caution">
    <text evidence="16">The sequence shown here is derived from an EMBL/GenBank/DDBJ whole genome shotgun (WGS) entry which is preliminary data.</text>
</comment>
<keyword evidence="11" id="KW-0472">Membrane</keyword>
<evidence type="ECO:0000256" key="12">
    <source>
        <dbReference type="ARBA" id="ARBA00023140"/>
    </source>
</evidence>
<evidence type="ECO:0000256" key="14">
    <source>
        <dbReference type="SAM" id="MobiDB-lite"/>
    </source>
</evidence>
<evidence type="ECO:0000256" key="4">
    <source>
        <dbReference type="ARBA" id="ARBA00022448"/>
    </source>
</evidence>
<accession>A0ABU7EBM3</accession>
<dbReference type="InterPro" id="IPR006845">
    <property type="entry name" value="Pex_N"/>
</dbReference>
<comment type="function">
    <text evidence="13">Component of a retrotranslocation channel required for peroxisome organization by mediating export of the PEX5 receptor from peroxisomes to the cytosol, thereby promoting PEX5 recycling. The retrotranslocation channel is composed of PEX2, PEX10 and PEX12; each subunit contributing transmembrane segments that coassemble into an open channel that specifically allows the passage of PEX5 through the peroxisomal membrane. PEX12 also regulates PEX5 recycling by activating the E3 ubiquitin-protein ligase activity of PEX10. When PEX5 recycling is compromised, PEX12 stimulates PEX10-mediated polyubiquitination of PEX5, leading to its subsequent degradation.</text>
</comment>
<reference evidence="16 17" key="1">
    <citation type="submission" date="2021-06" db="EMBL/GenBank/DDBJ databases">
        <authorList>
            <person name="Palmer J.M."/>
        </authorList>
    </citation>
    <scope>NUCLEOTIDE SEQUENCE [LARGE SCALE GENOMIC DNA]</scope>
    <source>
        <strain evidence="16 17">CL_MEX2019</strain>
        <tissue evidence="16">Muscle</tissue>
    </source>
</reference>
<keyword evidence="10" id="KW-1133">Transmembrane helix</keyword>
<evidence type="ECO:0000256" key="9">
    <source>
        <dbReference type="ARBA" id="ARBA00022927"/>
    </source>
</evidence>
<evidence type="ECO:0000256" key="10">
    <source>
        <dbReference type="ARBA" id="ARBA00022989"/>
    </source>
</evidence>
<keyword evidence="17" id="KW-1185">Reference proteome</keyword>
<dbReference type="PANTHER" id="PTHR12888">
    <property type="entry name" value="PEROXISOME ASSEMBLY PROTEIN 12 PEROXIN-12"/>
    <property type="match status" value="1"/>
</dbReference>
<keyword evidence="6" id="KW-0479">Metal-binding</keyword>
<dbReference type="InterPro" id="IPR017375">
    <property type="entry name" value="PEX12"/>
</dbReference>
<dbReference type="Pfam" id="PF04757">
    <property type="entry name" value="Pex2_Pex12"/>
    <property type="match status" value="1"/>
</dbReference>
<organism evidence="16 17">
    <name type="scientific">Characodon lateralis</name>
    <dbReference type="NCBI Taxonomy" id="208331"/>
    <lineage>
        <taxon>Eukaryota</taxon>
        <taxon>Metazoa</taxon>
        <taxon>Chordata</taxon>
        <taxon>Craniata</taxon>
        <taxon>Vertebrata</taxon>
        <taxon>Euteleostomi</taxon>
        <taxon>Actinopterygii</taxon>
        <taxon>Neopterygii</taxon>
        <taxon>Teleostei</taxon>
        <taxon>Neoteleostei</taxon>
        <taxon>Acanthomorphata</taxon>
        <taxon>Ovalentaria</taxon>
        <taxon>Atherinomorphae</taxon>
        <taxon>Cyprinodontiformes</taxon>
        <taxon>Goodeidae</taxon>
        <taxon>Characodon</taxon>
    </lineage>
</organism>
<evidence type="ECO:0000256" key="5">
    <source>
        <dbReference type="ARBA" id="ARBA00022692"/>
    </source>
</evidence>
<comment type="subcellular location">
    <subcellularLocation>
        <location evidence="1">Peroxisome membrane</location>
        <topology evidence="1">Multi-pass membrane protein</topology>
    </subcellularLocation>
</comment>
<keyword evidence="7" id="KW-0863">Zinc-finger</keyword>
<sequence>MAEAGAHLTSTAVNEQPSIFEVLAQESLMEAVRPALRHAVKVLAESNPSCFGFLWKCFDELYMLLDVLLQNHFLSNCSASFSENFYGLKRVSDRQGLTAHLGLCRSSRLRSLLLLFLVPYLRAKLEVTLAQQREEEDFSIRLAQTRNQRFFRAAVAAYPYVSSTWQAWNFCQQLLFVFGVSRTHSPLLWLANVRLARLNTQDLRDMERNISNTQKPADGSGVTGSPQLSRFLAVPEEGKIGLKRQTFLLQRQRIEDTKEENKDFSIKICNSVCAEPKTCPPGPRTDTEEIRANRDTVTITHSHPHGSKLSQRSSLQRSGLYEAERSGLPVWKEDSRDRINMVTVTCCVVGGQNGPSFIHSHGGREPYLHVGAVQVWLPKTGEPVKHGIDQRGALEDFSH</sequence>
<feature type="region of interest" description="Disordered" evidence="14">
    <location>
        <begin position="299"/>
        <end position="318"/>
    </location>
</feature>
<dbReference type="EMBL" id="JAHUTJ010049485">
    <property type="protein sequence ID" value="MED6283164.1"/>
    <property type="molecule type" value="Genomic_DNA"/>
</dbReference>
<keyword evidence="4" id="KW-0813">Transport</keyword>
<evidence type="ECO:0000313" key="17">
    <source>
        <dbReference type="Proteomes" id="UP001352852"/>
    </source>
</evidence>
<gene>
    <name evidence="16" type="ORF">CHARACLAT_005970</name>
</gene>
<keyword evidence="8" id="KW-0862">Zinc</keyword>
<evidence type="ECO:0000256" key="7">
    <source>
        <dbReference type="ARBA" id="ARBA00022771"/>
    </source>
</evidence>
<feature type="compositionally biased region" description="Low complexity" evidence="14">
    <location>
        <begin position="307"/>
        <end position="318"/>
    </location>
</feature>